<evidence type="ECO:0008006" key="5">
    <source>
        <dbReference type="Google" id="ProtNLM"/>
    </source>
</evidence>
<accession>A0A0M2T352</accession>
<feature type="compositionally biased region" description="Polar residues" evidence="1">
    <location>
        <begin position="192"/>
        <end position="211"/>
    </location>
</feature>
<evidence type="ECO:0000256" key="1">
    <source>
        <dbReference type="SAM" id="MobiDB-lite"/>
    </source>
</evidence>
<keyword evidence="4" id="KW-1185">Reference proteome</keyword>
<proteinExistence type="predicted"/>
<dbReference type="InterPro" id="IPR019076">
    <property type="entry name" value="Spore_lipoprot_YhcN/YlaJ-like"/>
</dbReference>
<keyword evidence="2" id="KW-0732">Signal</keyword>
<gene>
    <name evidence="3" type="ORF">WQ57_03130</name>
</gene>
<evidence type="ECO:0000313" key="3">
    <source>
        <dbReference type="EMBL" id="KKK39697.1"/>
    </source>
</evidence>
<dbReference type="RefSeq" id="WP_046522269.1">
    <property type="nucleotide sequence ID" value="NZ_LAYY01000002.1"/>
</dbReference>
<organism evidence="3 4">
    <name type="scientific">Mesobacillus campisalis</name>
    <dbReference type="NCBI Taxonomy" id="1408103"/>
    <lineage>
        <taxon>Bacteria</taxon>
        <taxon>Bacillati</taxon>
        <taxon>Bacillota</taxon>
        <taxon>Bacilli</taxon>
        <taxon>Bacillales</taxon>
        <taxon>Bacillaceae</taxon>
        <taxon>Mesobacillus</taxon>
    </lineage>
</organism>
<dbReference type="Proteomes" id="UP000034166">
    <property type="component" value="Unassembled WGS sequence"/>
</dbReference>
<feature type="chain" id="PRO_5039396546" description="Lipoprotein" evidence="2">
    <location>
        <begin position="20"/>
        <end position="211"/>
    </location>
</feature>
<dbReference type="PATRIC" id="fig|1408103.3.peg.709"/>
<comment type="caution">
    <text evidence="3">The sequence shown here is derived from an EMBL/GenBank/DDBJ whole genome shotgun (WGS) entry which is preliminary data.</text>
</comment>
<dbReference type="InterPro" id="IPR014247">
    <property type="entry name" value="Spore_lipoprot_YhcN/YlaJ"/>
</dbReference>
<dbReference type="Pfam" id="PF09580">
    <property type="entry name" value="Spore_YhcN_YlaJ"/>
    <property type="match status" value="1"/>
</dbReference>
<dbReference type="GO" id="GO:0030435">
    <property type="term" value="P:sporulation resulting in formation of a cellular spore"/>
    <property type="evidence" value="ECO:0007669"/>
    <property type="project" value="InterPro"/>
</dbReference>
<protein>
    <recommendedName>
        <fullName evidence="5">Lipoprotein</fullName>
    </recommendedName>
</protein>
<reference evidence="3 4" key="1">
    <citation type="submission" date="2015-04" db="EMBL/GenBank/DDBJ databases">
        <title>Taxonomic description and genome sequence of Bacillus campisalis sp. nov., a novel member of the genus Bacillus isolated from solar saltern.</title>
        <authorList>
            <person name="Mathan Kumar R."/>
            <person name="Kaur G."/>
            <person name="Kumar A."/>
            <person name="Singh N.K."/>
            <person name="Kaur N."/>
            <person name="Kumar N."/>
            <person name="Mayilraj S."/>
        </authorList>
    </citation>
    <scope>NUCLEOTIDE SEQUENCE [LARGE SCALE GENOMIC DNA]</scope>
    <source>
        <strain evidence="3 4">SA2-6</strain>
    </source>
</reference>
<evidence type="ECO:0000313" key="4">
    <source>
        <dbReference type="Proteomes" id="UP000034166"/>
    </source>
</evidence>
<feature type="region of interest" description="Disordered" evidence="1">
    <location>
        <begin position="155"/>
        <end position="211"/>
    </location>
</feature>
<dbReference type="NCBIfam" id="TIGR02898">
    <property type="entry name" value="spore_YhcN_YlaJ"/>
    <property type="match status" value="1"/>
</dbReference>
<dbReference type="PROSITE" id="PS51257">
    <property type="entry name" value="PROKAR_LIPOPROTEIN"/>
    <property type="match status" value="1"/>
</dbReference>
<sequence>MKHVLMIFTLILLTAGCGAGNNTAREQQDDRVGVKNTAIEHEDRQQDVDKANYLAQLAERVPDVENATAIVIGNVAVIGIDVDANLERSEVGSIKYSVAESMKDDPHGAGAIIIADPDMNARLREVAEDFRVGRPLQGILNELADITGRLMPEVPADLIDPHSDKAPQQPDGKLDNQEQQNLEQKQDRQSKQHMNNNPSGKQESNRQNQPQ</sequence>
<feature type="signal peptide" evidence="2">
    <location>
        <begin position="1"/>
        <end position="19"/>
    </location>
</feature>
<dbReference type="EMBL" id="LAYY01000002">
    <property type="protein sequence ID" value="KKK39697.1"/>
    <property type="molecule type" value="Genomic_DNA"/>
</dbReference>
<evidence type="ECO:0000256" key="2">
    <source>
        <dbReference type="SAM" id="SignalP"/>
    </source>
</evidence>
<name>A0A0M2T352_9BACI</name>
<dbReference type="OrthoDB" id="2381329at2"/>
<dbReference type="AlphaFoldDB" id="A0A0M2T352"/>